<dbReference type="EMBL" id="JAOYFB010000038">
    <property type="protein sequence ID" value="KAK4027718.1"/>
    <property type="molecule type" value="Genomic_DNA"/>
</dbReference>
<evidence type="ECO:0000313" key="1">
    <source>
        <dbReference type="EMBL" id="KAK4027718.1"/>
    </source>
</evidence>
<comment type="caution">
    <text evidence="1">The sequence shown here is derived from an EMBL/GenBank/DDBJ whole genome shotgun (WGS) entry which is preliminary data.</text>
</comment>
<reference evidence="1 2" key="1">
    <citation type="journal article" date="2023" name="Nucleic Acids Res.">
        <title>The hologenome of Daphnia magna reveals possible DNA methylation and microbiome-mediated evolution of the host genome.</title>
        <authorList>
            <person name="Chaturvedi A."/>
            <person name="Li X."/>
            <person name="Dhandapani V."/>
            <person name="Marshall H."/>
            <person name="Kissane S."/>
            <person name="Cuenca-Cambronero M."/>
            <person name="Asole G."/>
            <person name="Calvet F."/>
            <person name="Ruiz-Romero M."/>
            <person name="Marangio P."/>
            <person name="Guigo R."/>
            <person name="Rago D."/>
            <person name="Mirbahai L."/>
            <person name="Eastwood N."/>
            <person name="Colbourne J.K."/>
            <person name="Zhou J."/>
            <person name="Mallon E."/>
            <person name="Orsini L."/>
        </authorList>
    </citation>
    <scope>NUCLEOTIDE SEQUENCE [LARGE SCALE GENOMIC DNA]</scope>
    <source>
        <strain evidence="1">LRV0_1</strain>
    </source>
</reference>
<organism evidence="1 2">
    <name type="scientific">Daphnia magna</name>
    <dbReference type="NCBI Taxonomy" id="35525"/>
    <lineage>
        <taxon>Eukaryota</taxon>
        <taxon>Metazoa</taxon>
        <taxon>Ecdysozoa</taxon>
        <taxon>Arthropoda</taxon>
        <taxon>Crustacea</taxon>
        <taxon>Branchiopoda</taxon>
        <taxon>Diplostraca</taxon>
        <taxon>Cladocera</taxon>
        <taxon>Anomopoda</taxon>
        <taxon>Daphniidae</taxon>
        <taxon>Daphnia</taxon>
    </lineage>
</organism>
<evidence type="ECO:0000313" key="2">
    <source>
        <dbReference type="Proteomes" id="UP001234178"/>
    </source>
</evidence>
<proteinExistence type="predicted"/>
<dbReference type="Proteomes" id="UP001234178">
    <property type="component" value="Unassembled WGS sequence"/>
</dbReference>
<gene>
    <name evidence="1" type="ORF">OUZ56_016766</name>
</gene>
<keyword evidence="2" id="KW-1185">Reference proteome</keyword>
<accession>A0ABR0ARX5</accession>
<name>A0ABR0ARX5_9CRUS</name>
<protein>
    <submittedName>
        <fullName evidence="1">Uncharacterized protein</fullName>
    </submittedName>
</protein>
<sequence length="141" mass="16114">MDLHISSCPNCGPFLMSTSQLLQQLVFMREGRRGDGHIGQGWREGRRGDGHIRQGGLLRFKANNHNNSSPHLESNTDLQHHIQKRYTYAIDTDVNIHRQLEDKLNCFGKQHYQAQALNFQLSFKKTHHPGGCKNVLTCNLP</sequence>